<dbReference type="InterPro" id="IPR025660">
    <property type="entry name" value="Pept_his_AS"/>
</dbReference>
<dbReference type="CDD" id="cd02248">
    <property type="entry name" value="Peptidase_C1A"/>
    <property type="match status" value="1"/>
</dbReference>
<dbReference type="OrthoDB" id="65740at2759"/>
<evidence type="ECO:0000313" key="3">
    <source>
        <dbReference type="EMBL" id="CAF0923002.1"/>
    </source>
</evidence>
<accession>A0A814B763</accession>
<comment type="similarity">
    <text evidence="1">Belongs to the peptidase C1 family.</text>
</comment>
<dbReference type="EMBL" id="CAJOBC010001848">
    <property type="protein sequence ID" value="CAF3702083.1"/>
    <property type="molecule type" value="Genomic_DNA"/>
</dbReference>
<dbReference type="InterPro" id="IPR000668">
    <property type="entry name" value="Peptidase_C1A_C"/>
</dbReference>
<dbReference type="InterPro" id="IPR039417">
    <property type="entry name" value="Peptidase_C1A_papain-like"/>
</dbReference>
<organism evidence="3 5">
    <name type="scientific">Didymodactylos carnosus</name>
    <dbReference type="NCBI Taxonomy" id="1234261"/>
    <lineage>
        <taxon>Eukaryota</taxon>
        <taxon>Metazoa</taxon>
        <taxon>Spiralia</taxon>
        <taxon>Gnathifera</taxon>
        <taxon>Rotifera</taxon>
        <taxon>Eurotatoria</taxon>
        <taxon>Bdelloidea</taxon>
        <taxon>Philodinida</taxon>
        <taxon>Philodinidae</taxon>
        <taxon>Didymodactylos</taxon>
    </lineage>
</organism>
<comment type="caution">
    <text evidence="3">The sequence shown here is derived from an EMBL/GenBank/DDBJ whole genome shotgun (WGS) entry which is preliminary data.</text>
</comment>
<dbReference type="PANTHER" id="PTHR12411">
    <property type="entry name" value="CYSTEINE PROTEASE FAMILY C1-RELATED"/>
    <property type="match status" value="1"/>
</dbReference>
<dbReference type="InterPro" id="IPR013128">
    <property type="entry name" value="Peptidase_C1A"/>
</dbReference>
<dbReference type="Gene3D" id="3.90.70.10">
    <property type="entry name" value="Cysteine proteinases"/>
    <property type="match status" value="1"/>
</dbReference>
<reference evidence="3" key="1">
    <citation type="submission" date="2021-02" db="EMBL/GenBank/DDBJ databases">
        <authorList>
            <person name="Nowell W R."/>
        </authorList>
    </citation>
    <scope>NUCLEOTIDE SEQUENCE</scope>
</reference>
<evidence type="ECO:0000313" key="5">
    <source>
        <dbReference type="Proteomes" id="UP000663829"/>
    </source>
</evidence>
<name>A0A814B763_9BILA</name>
<dbReference type="Pfam" id="PF00112">
    <property type="entry name" value="Peptidase_C1"/>
    <property type="match status" value="1"/>
</dbReference>
<dbReference type="GO" id="GO:0006508">
    <property type="term" value="P:proteolysis"/>
    <property type="evidence" value="ECO:0007669"/>
    <property type="project" value="InterPro"/>
</dbReference>
<dbReference type="InterPro" id="IPR038765">
    <property type="entry name" value="Papain-like_cys_pep_sf"/>
</dbReference>
<dbReference type="Proteomes" id="UP000681722">
    <property type="component" value="Unassembled WGS sequence"/>
</dbReference>
<dbReference type="Proteomes" id="UP000663829">
    <property type="component" value="Unassembled WGS sequence"/>
</dbReference>
<keyword evidence="5" id="KW-1185">Reference proteome</keyword>
<dbReference type="SUPFAM" id="SSF54001">
    <property type="entry name" value="Cysteine proteinases"/>
    <property type="match status" value="1"/>
</dbReference>
<dbReference type="GO" id="GO:0008234">
    <property type="term" value="F:cysteine-type peptidase activity"/>
    <property type="evidence" value="ECO:0007669"/>
    <property type="project" value="InterPro"/>
</dbReference>
<dbReference type="PROSITE" id="PS00639">
    <property type="entry name" value="THIOL_PROTEASE_HIS"/>
    <property type="match status" value="1"/>
</dbReference>
<dbReference type="SMART" id="SM00645">
    <property type="entry name" value="Pept_C1"/>
    <property type="match status" value="1"/>
</dbReference>
<evidence type="ECO:0000256" key="1">
    <source>
        <dbReference type="ARBA" id="ARBA00008455"/>
    </source>
</evidence>
<protein>
    <recommendedName>
        <fullName evidence="2">Peptidase C1A papain C-terminal domain-containing protein</fullName>
    </recommendedName>
</protein>
<evidence type="ECO:0000259" key="2">
    <source>
        <dbReference type="SMART" id="SM00645"/>
    </source>
</evidence>
<dbReference type="AlphaFoldDB" id="A0A814B763"/>
<gene>
    <name evidence="3" type="ORF">GPM918_LOCUS9759</name>
    <name evidence="4" type="ORF">SRO942_LOCUS9763</name>
</gene>
<dbReference type="EMBL" id="CAJNOQ010001847">
    <property type="protein sequence ID" value="CAF0923002.1"/>
    <property type="molecule type" value="Genomic_DNA"/>
</dbReference>
<evidence type="ECO:0000313" key="4">
    <source>
        <dbReference type="EMBL" id="CAF3702083.1"/>
    </source>
</evidence>
<feature type="domain" description="Peptidase C1A papain C-terminal" evidence="2">
    <location>
        <begin position="10"/>
        <end position="201"/>
    </location>
</feature>
<proteinExistence type="inferred from homology"/>
<sequence>MSVKVFISGEANKFDFHLDESNTVDDLYSLVNNLFGDDTFIIEENGHPICDNENEYLRTNLTYKVWPKGLGGKDQVSCKFRRKSVATTCDGFVDIPEGNETALQQALVLEGPVSVAIDSSQESFQFYTSGVYSEPKCSSEELDHCVLAVGYGVADDPIKGKQEYYIVKNSWSEHWDDKGYIKMARNKKTMCGIASAASYTIVKDTTITEYSFL</sequence>